<evidence type="ECO:0000256" key="1">
    <source>
        <dbReference type="SAM" id="MobiDB-lite"/>
    </source>
</evidence>
<proteinExistence type="predicted"/>
<feature type="compositionally biased region" description="Basic residues" evidence="1">
    <location>
        <begin position="112"/>
        <end position="123"/>
    </location>
</feature>
<dbReference type="EMBL" id="BARW01037082">
    <property type="protein sequence ID" value="GAJ22575.1"/>
    <property type="molecule type" value="Genomic_DNA"/>
</dbReference>
<reference evidence="3" key="1">
    <citation type="journal article" date="2014" name="Front. Microbiol.">
        <title>High frequency of phylogenetically diverse reductive dehalogenase-homologous genes in deep subseafloor sedimentary metagenomes.</title>
        <authorList>
            <person name="Kawai M."/>
            <person name="Futagami T."/>
            <person name="Toyoda A."/>
            <person name="Takaki Y."/>
            <person name="Nishi S."/>
            <person name="Hori S."/>
            <person name="Arai W."/>
            <person name="Tsubouchi T."/>
            <person name="Morono Y."/>
            <person name="Uchiyama I."/>
            <person name="Ito T."/>
            <person name="Fujiyama A."/>
            <person name="Inagaki F."/>
            <person name="Takami H."/>
        </authorList>
    </citation>
    <scope>NUCLEOTIDE SEQUENCE</scope>
    <source>
        <strain evidence="3">Expedition CK06-06</strain>
    </source>
</reference>
<evidence type="ECO:0000256" key="2">
    <source>
        <dbReference type="SAM" id="Phobius"/>
    </source>
</evidence>
<name>X1W1U7_9ZZZZ</name>
<evidence type="ECO:0000313" key="3">
    <source>
        <dbReference type="EMBL" id="GAJ22575.1"/>
    </source>
</evidence>
<accession>X1W1U7</accession>
<comment type="caution">
    <text evidence="3">The sequence shown here is derived from an EMBL/GenBank/DDBJ whole genome shotgun (WGS) entry which is preliminary data.</text>
</comment>
<gene>
    <name evidence="3" type="ORF">S12H4_57358</name>
</gene>
<keyword evidence="2" id="KW-1133">Transmembrane helix</keyword>
<sequence>MGDSAFLVLATVACAVIGAVGVAVGLAAGVRSVQRDEGRWDGALQRLERVESESKLLRLDWDGTIEELSQLAGSVEKGRRRAAASLSAADRKERDQAGEPQVAQTPQEIRNHIRRGMTRIGGR</sequence>
<keyword evidence="2" id="KW-0812">Transmembrane</keyword>
<organism evidence="3">
    <name type="scientific">marine sediment metagenome</name>
    <dbReference type="NCBI Taxonomy" id="412755"/>
    <lineage>
        <taxon>unclassified sequences</taxon>
        <taxon>metagenomes</taxon>
        <taxon>ecological metagenomes</taxon>
    </lineage>
</organism>
<protein>
    <submittedName>
        <fullName evidence="3">Uncharacterized protein</fullName>
    </submittedName>
</protein>
<feature type="transmembrane region" description="Helical" evidence="2">
    <location>
        <begin position="6"/>
        <end position="30"/>
    </location>
</feature>
<dbReference type="AlphaFoldDB" id="X1W1U7"/>
<keyword evidence="2" id="KW-0472">Membrane</keyword>
<feature type="region of interest" description="Disordered" evidence="1">
    <location>
        <begin position="82"/>
        <end position="123"/>
    </location>
</feature>